<dbReference type="RefSeq" id="WP_207298102.1">
    <property type="nucleotide sequence ID" value="NZ_CP071448.1"/>
</dbReference>
<evidence type="ECO:0000313" key="3">
    <source>
        <dbReference type="Proteomes" id="UP000663440"/>
    </source>
</evidence>
<reference evidence="2 3" key="1">
    <citation type="submission" date="2021-03" db="EMBL/GenBank/DDBJ databases">
        <title>Flavobacterium kribbensis sp. nov, an endophytic bacteria, isolated from soybean.</title>
        <authorList>
            <person name="Lee J."/>
            <person name="Seo J."/>
        </authorList>
    </citation>
    <scope>NUCLEOTIDE SEQUENCE [LARGE SCALE GENOMIC DNA]</scope>
    <source>
        <strain evidence="2 3">BB8</strain>
    </source>
</reference>
<organism evidence="2 3">
    <name type="scientific">Flavobacterium endoglycinae</name>
    <dbReference type="NCBI Taxonomy" id="2816357"/>
    <lineage>
        <taxon>Bacteria</taxon>
        <taxon>Pseudomonadati</taxon>
        <taxon>Bacteroidota</taxon>
        <taxon>Flavobacteriia</taxon>
        <taxon>Flavobacteriales</taxon>
        <taxon>Flavobacteriaceae</taxon>
        <taxon>Flavobacterium</taxon>
    </lineage>
</organism>
<proteinExistence type="predicted"/>
<evidence type="ECO:0000313" key="2">
    <source>
        <dbReference type="EMBL" id="QSW90963.1"/>
    </source>
</evidence>
<name>A0ABX7QK89_9FLAO</name>
<protein>
    <submittedName>
        <fullName evidence="2">Uncharacterized protein</fullName>
    </submittedName>
</protein>
<sequence>MDEIKSKRRNTQLVILLLSSIVILTSFINFRGFHAKFYNKTGENLDSLVIAGTFMGSLKNDESTKNIDFKKFGFDGSIPYEEISANSNTKKLNNLHWSWCGTERNTKSRGSYNFDIKKVLDEDGNTCLFLVEHNKKIFWEEK</sequence>
<keyword evidence="3" id="KW-1185">Reference proteome</keyword>
<keyword evidence="1" id="KW-0472">Membrane</keyword>
<keyword evidence="1" id="KW-1133">Transmembrane helix</keyword>
<accession>A0ABX7QK89</accession>
<keyword evidence="1" id="KW-0812">Transmembrane</keyword>
<dbReference type="Proteomes" id="UP000663440">
    <property type="component" value="Chromosome"/>
</dbReference>
<feature type="transmembrane region" description="Helical" evidence="1">
    <location>
        <begin position="12"/>
        <end position="30"/>
    </location>
</feature>
<evidence type="ECO:0000256" key="1">
    <source>
        <dbReference type="SAM" id="Phobius"/>
    </source>
</evidence>
<gene>
    <name evidence="2" type="ORF">J0383_09180</name>
</gene>
<dbReference type="EMBL" id="CP071448">
    <property type="protein sequence ID" value="QSW90963.1"/>
    <property type="molecule type" value="Genomic_DNA"/>
</dbReference>